<dbReference type="InterPro" id="IPR050641">
    <property type="entry name" value="RIFMO-like"/>
</dbReference>
<dbReference type="AlphaFoldDB" id="A0A4R9ARF1"/>
<proteinExistence type="inferred from homology"/>
<comment type="similarity">
    <text evidence="2">Belongs to the PheA/TfdB FAD monooxygenase family.</text>
</comment>
<dbReference type="EMBL" id="SOHL01000027">
    <property type="protein sequence ID" value="TFD68423.1"/>
    <property type="molecule type" value="Genomic_DNA"/>
</dbReference>
<evidence type="ECO:0000256" key="5">
    <source>
        <dbReference type="ARBA" id="ARBA00023002"/>
    </source>
</evidence>
<evidence type="ECO:0000313" key="9">
    <source>
        <dbReference type="EMBL" id="TFD68423.1"/>
    </source>
</evidence>
<dbReference type="PANTHER" id="PTHR43004">
    <property type="entry name" value="TRK SYSTEM POTASSIUM UPTAKE PROTEIN"/>
    <property type="match status" value="1"/>
</dbReference>
<dbReference type="Pfam" id="PF01494">
    <property type="entry name" value="FAD_binding_3"/>
    <property type="match status" value="1"/>
</dbReference>
<keyword evidence="10" id="KW-1185">Reference proteome</keyword>
<dbReference type="InterPro" id="IPR036249">
    <property type="entry name" value="Thioredoxin-like_sf"/>
</dbReference>
<reference evidence="9 10" key="1">
    <citation type="submission" date="2019-03" db="EMBL/GenBank/DDBJ databases">
        <title>Genomics of glacier-inhabiting Cryobacterium strains.</title>
        <authorList>
            <person name="Liu Q."/>
            <person name="Xin Y.-H."/>
        </authorList>
    </citation>
    <scope>NUCLEOTIDE SEQUENCE [LARGE SCALE GENOMIC DNA]</scope>
    <source>
        <strain evidence="9 10">Hz16</strain>
    </source>
</reference>
<dbReference type="Gene3D" id="3.50.50.60">
    <property type="entry name" value="FAD/NAD(P)-binding domain"/>
    <property type="match status" value="1"/>
</dbReference>
<feature type="domain" description="FAD-binding" evidence="7">
    <location>
        <begin position="33"/>
        <end position="404"/>
    </location>
</feature>
<dbReference type="Gene3D" id="3.30.9.10">
    <property type="entry name" value="D-Amino Acid Oxidase, subunit A, domain 2"/>
    <property type="match status" value="1"/>
</dbReference>
<dbReference type="InterPro" id="IPR002938">
    <property type="entry name" value="FAD-bd"/>
</dbReference>
<evidence type="ECO:0000256" key="4">
    <source>
        <dbReference type="ARBA" id="ARBA00022827"/>
    </source>
</evidence>
<dbReference type="InterPro" id="IPR036188">
    <property type="entry name" value="FAD/NAD-bd_sf"/>
</dbReference>
<keyword evidence="5" id="KW-0560">Oxidoreductase</keyword>
<feature type="domain" description="Phenol hydroxylase-like C-terminal dimerisation" evidence="8">
    <location>
        <begin position="439"/>
        <end position="622"/>
    </location>
</feature>
<evidence type="ECO:0000259" key="7">
    <source>
        <dbReference type="Pfam" id="PF01494"/>
    </source>
</evidence>
<dbReference type="PANTHER" id="PTHR43004:SF19">
    <property type="entry name" value="BINDING MONOOXYGENASE, PUTATIVE (JCVI)-RELATED"/>
    <property type="match status" value="1"/>
</dbReference>
<dbReference type="Proteomes" id="UP000297983">
    <property type="component" value="Unassembled WGS sequence"/>
</dbReference>
<protein>
    <submittedName>
        <fullName evidence="9">3-hydroxybenzoate 4-monooxygenase</fullName>
    </submittedName>
</protein>
<dbReference type="Pfam" id="PF07976">
    <property type="entry name" value="Phe_hydrox_dim"/>
    <property type="match status" value="1"/>
</dbReference>
<feature type="region of interest" description="Disordered" evidence="6">
    <location>
        <begin position="1"/>
        <end position="26"/>
    </location>
</feature>
<dbReference type="NCBIfam" id="NF006144">
    <property type="entry name" value="PRK08294.1"/>
    <property type="match status" value="1"/>
</dbReference>
<comment type="cofactor">
    <cofactor evidence="1">
        <name>FAD</name>
        <dbReference type="ChEBI" id="CHEBI:57692"/>
    </cofactor>
</comment>
<dbReference type="PRINTS" id="PR00420">
    <property type="entry name" value="RNGMNOXGNASE"/>
</dbReference>
<dbReference type="SUPFAM" id="SSF54373">
    <property type="entry name" value="FAD-linked reductases, C-terminal domain"/>
    <property type="match status" value="1"/>
</dbReference>
<evidence type="ECO:0000256" key="2">
    <source>
        <dbReference type="ARBA" id="ARBA00007801"/>
    </source>
</evidence>
<name>A0A4R9ARF1_9MICO</name>
<dbReference type="CDD" id="cd02979">
    <property type="entry name" value="PHOX_C"/>
    <property type="match status" value="1"/>
</dbReference>
<dbReference type="InterPro" id="IPR012941">
    <property type="entry name" value="Phe_hydrox_C_dim_dom"/>
</dbReference>
<comment type="caution">
    <text evidence="9">The sequence shown here is derived from an EMBL/GenBank/DDBJ whole genome shotgun (WGS) entry which is preliminary data.</text>
</comment>
<dbReference type="Gene3D" id="3.40.30.20">
    <property type="match status" value="1"/>
</dbReference>
<keyword evidence="9" id="KW-0503">Monooxygenase</keyword>
<keyword evidence="4" id="KW-0274">FAD</keyword>
<evidence type="ECO:0000256" key="1">
    <source>
        <dbReference type="ARBA" id="ARBA00001974"/>
    </source>
</evidence>
<evidence type="ECO:0000259" key="8">
    <source>
        <dbReference type="Pfam" id="PF07976"/>
    </source>
</evidence>
<keyword evidence="3" id="KW-0285">Flavoprotein</keyword>
<dbReference type="GO" id="GO:0016709">
    <property type="term" value="F:oxidoreductase activity, acting on paired donors, with incorporation or reduction of molecular oxygen, NAD(P)H as one donor, and incorporation of one atom of oxygen"/>
    <property type="evidence" value="ECO:0007669"/>
    <property type="project" value="UniProtKB-ARBA"/>
</dbReference>
<accession>A0A4R9ARF1</accession>
<dbReference type="RefSeq" id="WP_134552992.1">
    <property type="nucleotide sequence ID" value="NZ_SOHL01000027.1"/>
</dbReference>
<dbReference type="SUPFAM" id="SSF52833">
    <property type="entry name" value="Thioredoxin-like"/>
    <property type="match status" value="1"/>
</dbReference>
<gene>
    <name evidence="9" type="ORF">E3T50_14955</name>
</gene>
<dbReference type="InterPro" id="IPR038220">
    <property type="entry name" value="PHOX_C_sf"/>
</dbReference>
<dbReference type="SUPFAM" id="SSF51905">
    <property type="entry name" value="FAD/NAD(P)-binding domain"/>
    <property type="match status" value="1"/>
</dbReference>
<evidence type="ECO:0000256" key="6">
    <source>
        <dbReference type="SAM" id="MobiDB-lite"/>
    </source>
</evidence>
<evidence type="ECO:0000256" key="3">
    <source>
        <dbReference type="ARBA" id="ARBA00022630"/>
    </source>
</evidence>
<evidence type="ECO:0000313" key="10">
    <source>
        <dbReference type="Proteomes" id="UP000297983"/>
    </source>
</evidence>
<organism evidence="9 10">
    <name type="scientific">Cryobacterium gelidum</name>
    <dbReference type="NCBI Taxonomy" id="1259164"/>
    <lineage>
        <taxon>Bacteria</taxon>
        <taxon>Bacillati</taxon>
        <taxon>Actinomycetota</taxon>
        <taxon>Actinomycetes</taxon>
        <taxon>Micrococcales</taxon>
        <taxon>Microbacteriaceae</taxon>
        <taxon>Cryobacterium</taxon>
    </lineage>
</organism>
<dbReference type="GO" id="GO:0071949">
    <property type="term" value="F:FAD binding"/>
    <property type="evidence" value="ECO:0007669"/>
    <property type="project" value="InterPro"/>
</dbReference>
<sequence>MQFHHHGYVSTDPRTQDAAGVGIDRPDELPDNVDVLIVGTGPAGMITAAQLSQFPGITTRIVERRGERLTIGQADGIQARSVETFQAFGFAERIIAEAYRITEMAFWKPDPSNPANIIRSARAIDDPSGVSEFPHLIVNQARVLDYFAEVMANSPTRMKPDFGLDFLSLTNSNHGEYPVTVTLVHTTGEKQGQERIVHARYVVGADGAHSAVRDSIGCTLAGDQAFHAWGVMDVLAVTDFPDIRTKCAIQSGTGGSILHIPREGGYLFRMYVDLGDVSPDDDGAVRKTTIDEIIVKANAILHPYTLDVKNVAWHSVYEVAHRLTDRFDDLLPEEINIRSPRVFILGDACHTHSAKAGQGMNVSMQDGFNLGWKLAYVLDGRSPDSLLSTYSAERQVIAKNLIDFDKEWSTLMATKPEDLKVPLEDFYTQTAEFPAGFMTQYPPSMLIGEATHQSLATGFPIGKRFKSAPVVRVGDANPVQLGHHHRADGRWRVYAFADADRSALADWAEWLRTSADSPLRAHTPTEADIDSVFDIKVVYQQTHTEIDLGQVDEAFLPKTGPFGLIDYEKVYATDPRHDIFEERGISQGGAIVVVRPDQYVAHVLPLTATAELAAYFRQMLLPR</sequence>